<proteinExistence type="predicted"/>
<protein>
    <submittedName>
        <fullName evidence="1">Uncharacterized protein</fullName>
    </submittedName>
</protein>
<sequence length="240" mass="24855">MTATLIGPGRTVSPRFDSGPLFGEPAGIVFDGVERWLWWGPDLDGEDRVAIRAGRVLTFESAAACQATFPVLSLKAVPPATSTPALAPASVVSELVSATSASAPASGPGVCAPDAACAADGAGCGCGEGGCGPDSEADDDGPVAADLGPAQDWVRGKRLAVPAESALNLWTIGIDVARSTGQRFVERGGLRDTCYDKLMANQAPWLFGLEEYQPVWTARELAVLRETLARAIHVLRAALP</sequence>
<gene>
    <name evidence="1" type="ORF">BJY16_001315</name>
</gene>
<keyword evidence="2" id="KW-1185">Reference proteome</keyword>
<comment type="caution">
    <text evidence="1">The sequence shown here is derived from an EMBL/GenBank/DDBJ whole genome shotgun (WGS) entry which is preliminary data.</text>
</comment>
<name>A0A7W7GT78_9ACTN</name>
<organism evidence="1 2">
    <name type="scientific">Actinoplanes octamycinicus</name>
    <dbReference type="NCBI Taxonomy" id="135948"/>
    <lineage>
        <taxon>Bacteria</taxon>
        <taxon>Bacillati</taxon>
        <taxon>Actinomycetota</taxon>
        <taxon>Actinomycetes</taxon>
        <taxon>Micromonosporales</taxon>
        <taxon>Micromonosporaceae</taxon>
        <taxon>Actinoplanes</taxon>
    </lineage>
</organism>
<dbReference type="Proteomes" id="UP000546162">
    <property type="component" value="Unassembled WGS sequence"/>
</dbReference>
<dbReference type="RefSeq" id="WP_185038213.1">
    <property type="nucleotide sequence ID" value="NZ_BAABFG010000005.1"/>
</dbReference>
<dbReference type="EMBL" id="JACHNB010000001">
    <property type="protein sequence ID" value="MBB4737856.1"/>
    <property type="molecule type" value="Genomic_DNA"/>
</dbReference>
<evidence type="ECO:0000313" key="1">
    <source>
        <dbReference type="EMBL" id="MBB4737856.1"/>
    </source>
</evidence>
<evidence type="ECO:0000313" key="2">
    <source>
        <dbReference type="Proteomes" id="UP000546162"/>
    </source>
</evidence>
<accession>A0A7W7GT78</accession>
<dbReference type="AlphaFoldDB" id="A0A7W7GT78"/>
<reference evidence="1 2" key="1">
    <citation type="submission" date="2020-08" db="EMBL/GenBank/DDBJ databases">
        <title>Sequencing the genomes of 1000 actinobacteria strains.</title>
        <authorList>
            <person name="Klenk H.-P."/>
        </authorList>
    </citation>
    <scope>NUCLEOTIDE SEQUENCE [LARGE SCALE GENOMIC DNA]</scope>
    <source>
        <strain evidence="1 2">DSM 45809</strain>
    </source>
</reference>